<dbReference type="RefSeq" id="WP_212494204.1">
    <property type="nucleotide sequence ID" value="NZ_JAFCJH010000037.1"/>
</dbReference>
<keyword evidence="2" id="KW-1185">Reference proteome</keyword>
<organism evidence="1 2">
    <name type="scientific">Bradyrhizobium jicamae</name>
    <dbReference type="NCBI Taxonomy" id="280332"/>
    <lineage>
        <taxon>Bacteria</taxon>
        <taxon>Pseudomonadati</taxon>
        <taxon>Pseudomonadota</taxon>
        <taxon>Alphaproteobacteria</taxon>
        <taxon>Hyphomicrobiales</taxon>
        <taxon>Nitrobacteraceae</taxon>
        <taxon>Bradyrhizobium</taxon>
    </lineage>
</organism>
<evidence type="ECO:0000313" key="2">
    <source>
        <dbReference type="Proteomes" id="UP001315278"/>
    </source>
</evidence>
<sequence>MFQSVHIEEFVMVAIHLDSSASQTVSRAVPKAAVLSCTQTSAPDVYAQAIWTVVSDVRQFTLHTGDSMFVPDNSTLTIWIFRKQPGSSKWTADFDLS</sequence>
<gene>
    <name evidence="1" type="ORF">JQ615_28605</name>
</gene>
<dbReference type="EMBL" id="JAFCJH010000037">
    <property type="protein sequence ID" value="MBR0799354.1"/>
    <property type="molecule type" value="Genomic_DNA"/>
</dbReference>
<comment type="caution">
    <text evidence="1">The sequence shown here is derived from an EMBL/GenBank/DDBJ whole genome shotgun (WGS) entry which is preliminary data.</text>
</comment>
<name>A0ABS5FRB9_9BRAD</name>
<evidence type="ECO:0000313" key="1">
    <source>
        <dbReference type="EMBL" id="MBR0799354.1"/>
    </source>
</evidence>
<dbReference type="Proteomes" id="UP001315278">
    <property type="component" value="Unassembled WGS sequence"/>
</dbReference>
<protein>
    <submittedName>
        <fullName evidence="1">Uncharacterized protein</fullName>
    </submittedName>
</protein>
<accession>A0ABS5FRB9</accession>
<reference evidence="2" key="1">
    <citation type="journal article" date="2021" name="ISME J.">
        <title>Evolutionary origin and ecological implication of a unique nif island in free-living Bradyrhizobium lineages.</title>
        <authorList>
            <person name="Tao J."/>
        </authorList>
    </citation>
    <scope>NUCLEOTIDE SEQUENCE [LARGE SCALE GENOMIC DNA]</scope>
    <source>
        <strain evidence="2">SZCCT0434</strain>
    </source>
</reference>
<proteinExistence type="predicted"/>